<dbReference type="Proteomes" id="UP000038045">
    <property type="component" value="Unplaced"/>
</dbReference>
<dbReference type="AlphaFoldDB" id="A0A0N4ZKU6"/>
<sequence length="271" mass="30822">MLRKRSTTNSIIGIEQFGSLNVSPHNSCRVFRSLIGKTKRNHLHIIISGYPLTCRKEFRGLGTIAMISPTQYGCSFDGISNRFPNYRKKIIEVFNNLPLELRKNITHEGVKKNIEIDRTFFSSKGCEKTRLSIIIENHFSQISESIKIMDSTHGEKMVSSSLRKALKLIFVFVKSQYKHDIEIITDKSSVNSNKFNIDHNDDGDGYINWITTVTSTIIPFTIFIGGLIIVTTFVINKKSDKKIKEDQNNAFKGGIIIDDFISKNNDSDSDY</sequence>
<organism evidence="2 3">
    <name type="scientific">Parastrongyloides trichosuri</name>
    <name type="common">Possum-specific nematode worm</name>
    <dbReference type="NCBI Taxonomy" id="131310"/>
    <lineage>
        <taxon>Eukaryota</taxon>
        <taxon>Metazoa</taxon>
        <taxon>Ecdysozoa</taxon>
        <taxon>Nematoda</taxon>
        <taxon>Chromadorea</taxon>
        <taxon>Rhabditida</taxon>
        <taxon>Tylenchina</taxon>
        <taxon>Panagrolaimomorpha</taxon>
        <taxon>Strongyloidoidea</taxon>
        <taxon>Strongyloididae</taxon>
        <taxon>Parastrongyloides</taxon>
    </lineage>
</organism>
<name>A0A0N4ZKU6_PARTI</name>
<evidence type="ECO:0000313" key="3">
    <source>
        <dbReference type="WBParaSite" id="PTRK_0000872900.1"/>
    </source>
</evidence>
<protein>
    <submittedName>
        <fullName evidence="3">DDE_Tnp_1_7 domain-containing protein</fullName>
    </submittedName>
</protein>
<accession>A0A0N4ZKU6</accession>
<keyword evidence="2" id="KW-1185">Reference proteome</keyword>
<feature type="transmembrane region" description="Helical" evidence="1">
    <location>
        <begin position="217"/>
        <end position="235"/>
    </location>
</feature>
<keyword evidence="1" id="KW-1133">Transmembrane helix</keyword>
<keyword evidence="1" id="KW-0812">Transmembrane</keyword>
<dbReference type="WBParaSite" id="PTRK_0000872900.1">
    <property type="protein sequence ID" value="PTRK_0000872900.1"/>
    <property type="gene ID" value="PTRK_0000872900"/>
</dbReference>
<evidence type="ECO:0000313" key="2">
    <source>
        <dbReference type="Proteomes" id="UP000038045"/>
    </source>
</evidence>
<proteinExistence type="predicted"/>
<evidence type="ECO:0000256" key="1">
    <source>
        <dbReference type="SAM" id="Phobius"/>
    </source>
</evidence>
<reference evidence="3" key="1">
    <citation type="submission" date="2017-02" db="UniProtKB">
        <authorList>
            <consortium name="WormBaseParasite"/>
        </authorList>
    </citation>
    <scope>IDENTIFICATION</scope>
</reference>
<keyword evidence="1" id="KW-0472">Membrane</keyword>